<feature type="transmembrane region" description="Helical" evidence="1">
    <location>
        <begin position="83"/>
        <end position="105"/>
    </location>
</feature>
<dbReference type="STRING" id="27835.A0A0N4XN89"/>
<dbReference type="AlphaFoldDB" id="A0A0N4XN89"/>
<reference evidence="4" key="1">
    <citation type="submission" date="2017-02" db="UniProtKB">
        <authorList>
            <consortium name="WormBaseParasite"/>
        </authorList>
    </citation>
    <scope>IDENTIFICATION</scope>
</reference>
<evidence type="ECO:0000256" key="1">
    <source>
        <dbReference type="SAM" id="Phobius"/>
    </source>
</evidence>
<proteinExistence type="predicted"/>
<name>A0A0N4XN89_NIPBR</name>
<evidence type="ECO:0000313" key="2">
    <source>
        <dbReference type="EMBL" id="VDL67582.1"/>
    </source>
</evidence>
<reference evidence="2 3" key="2">
    <citation type="submission" date="2018-11" db="EMBL/GenBank/DDBJ databases">
        <authorList>
            <consortium name="Pathogen Informatics"/>
        </authorList>
    </citation>
    <scope>NUCLEOTIDE SEQUENCE [LARGE SCALE GENOMIC DNA]</scope>
</reference>
<evidence type="ECO:0000313" key="3">
    <source>
        <dbReference type="Proteomes" id="UP000271162"/>
    </source>
</evidence>
<gene>
    <name evidence="2" type="ORF">NBR_LOCUS3993</name>
</gene>
<sequence length="167" mass="19578">MGAFDKTQFDTETSQDFDAKEIASKTSRYEKEAAELVKDVGSSPVYMDFFSIFNQIRFFRLLVVLLTKPILVGLMRLCFLYVLVYFYSLCSFLVSLTLLFTYLFIYSSIYVTSNRNTCAESSRHHNKNKKVGLMGACSRKKRKNKKKLFHKVRFCYSDYKENSLNYK</sequence>
<dbReference type="Proteomes" id="UP000271162">
    <property type="component" value="Unassembled WGS sequence"/>
</dbReference>
<keyword evidence="3" id="KW-1185">Reference proteome</keyword>
<keyword evidence="1" id="KW-1133">Transmembrane helix</keyword>
<dbReference type="EMBL" id="UYSL01006746">
    <property type="protein sequence ID" value="VDL67582.1"/>
    <property type="molecule type" value="Genomic_DNA"/>
</dbReference>
<evidence type="ECO:0000313" key="4">
    <source>
        <dbReference type="WBParaSite" id="NBR_0000399101-mRNA-1"/>
    </source>
</evidence>
<keyword evidence="1" id="KW-0812">Transmembrane</keyword>
<feature type="transmembrane region" description="Helical" evidence="1">
    <location>
        <begin position="58"/>
        <end position="77"/>
    </location>
</feature>
<protein>
    <submittedName>
        <fullName evidence="4">Transmembrane protein</fullName>
    </submittedName>
</protein>
<accession>A0A0N4XN89</accession>
<dbReference type="WBParaSite" id="NBR_0000399101-mRNA-1">
    <property type="protein sequence ID" value="NBR_0000399101-mRNA-1"/>
    <property type="gene ID" value="NBR_0000399101"/>
</dbReference>
<organism evidence="4">
    <name type="scientific">Nippostrongylus brasiliensis</name>
    <name type="common">Rat hookworm</name>
    <dbReference type="NCBI Taxonomy" id="27835"/>
    <lineage>
        <taxon>Eukaryota</taxon>
        <taxon>Metazoa</taxon>
        <taxon>Ecdysozoa</taxon>
        <taxon>Nematoda</taxon>
        <taxon>Chromadorea</taxon>
        <taxon>Rhabditida</taxon>
        <taxon>Rhabditina</taxon>
        <taxon>Rhabditomorpha</taxon>
        <taxon>Strongyloidea</taxon>
        <taxon>Heligmosomidae</taxon>
        <taxon>Nippostrongylus</taxon>
    </lineage>
</organism>
<keyword evidence="1" id="KW-0472">Membrane</keyword>